<organism evidence="3 4">
    <name type="scientific">Pleomassaria siparia CBS 279.74</name>
    <dbReference type="NCBI Taxonomy" id="1314801"/>
    <lineage>
        <taxon>Eukaryota</taxon>
        <taxon>Fungi</taxon>
        <taxon>Dikarya</taxon>
        <taxon>Ascomycota</taxon>
        <taxon>Pezizomycotina</taxon>
        <taxon>Dothideomycetes</taxon>
        <taxon>Pleosporomycetidae</taxon>
        <taxon>Pleosporales</taxon>
        <taxon>Pleomassariaceae</taxon>
        <taxon>Pleomassaria</taxon>
    </lineage>
</organism>
<evidence type="ECO:0000259" key="2">
    <source>
        <dbReference type="Pfam" id="PF22749"/>
    </source>
</evidence>
<keyword evidence="4" id="KW-1185">Reference proteome</keyword>
<dbReference type="OrthoDB" id="421951at2759"/>
<sequence>MFRRKEEGLPPDATYPADLKQLGYFINEAGQTRMIEYPDKEFQYYLTNIERHNDVHREAFQICQREEVFKRLSAIGIEKLYLPTLSNTKPDSKPHIPILAPPADILKTRKRVIVIVNSETQDLGILAYRQLQREPGLNGGSVVDLAKKLVKRSGVVKEGVDIFRDGAAIENKSEETPGLIVLNLGQLLYSHKSNESLSLRSWLCKPRKSICHDYVKIHDTENYVEGHRTPQEHIKTVFDMVLHNTDFVAADAEIYVIAIENGVDSLVDVLSNDLNKYGARITALAVIQSMMEADRIHDPKLKAFLHQRARQWKLFDDPNPRQCAELPKDYTPGVENATQTKPAQSVNWLDNTAPQGPVAVVLNLLDQLVVKSHPSDSKLEPESTVDYSDFEYEPICTGFGGGEATVGECIFTDTDVQDAILAFFEEVAQNPSDYRNPLFSTKIPAPTIENPLTLTVNASDTKPVAFQPHPMEMTLEQEEVDSHKQELDRMKASLSALPTNITDLEKGRLGLERRIAKAEAELTELQMKALATGGVAVGEMPELQEELLGENWEPKPEGPKVSFLGAEVDSNLLKGAGLFETANRTLGDSTHE</sequence>
<evidence type="ECO:0000256" key="1">
    <source>
        <dbReference type="SAM" id="Coils"/>
    </source>
</evidence>
<name>A0A6G1KB73_9PLEO</name>
<keyword evidence="1" id="KW-0175">Coiled coil</keyword>
<accession>A0A6G1KB73</accession>
<protein>
    <recommendedName>
        <fullName evidence="2">Arb2 domain-containing protein</fullName>
    </recommendedName>
</protein>
<feature type="coiled-coil region" evidence="1">
    <location>
        <begin position="473"/>
        <end position="528"/>
    </location>
</feature>
<dbReference type="GO" id="GO:0005634">
    <property type="term" value="C:nucleus"/>
    <property type="evidence" value="ECO:0007669"/>
    <property type="project" value="TreeGrafter"/>
</dbReference>
<dbReference type="GO" id="GO:0035197">
    <property type="term" value="F:siRNA binding"/>
    <property type="evidence" value="ECO:0007669"/>
    <property type="project" value="TreeGrafter"/>
</dbReference>
<dbReference type="Proteomes" id="UP000799428">
    <property type="component" value="Unassembled WGS sequence"/>
</dbReference>
<dbReference type="EMBL" id="MU005770">
    <property type="protein sequence ID" value="KAF2709691.1"/>
    <property type="molecule type" value="Genomic_DNA"/>
</dbReference>
<dbReference type="InterPro" id="IPR048263">
    <property type="entry name" value="Arb2"/>
</dbReference>
<evidence type="ECO:0000313" key="4">
    <source>
        <dbReference type="Proteomes" id="UP000799428"/>
    </source>
</evidence>
<feature type="domain" description="Arb2" evidence="2">
    <location>
        <begin position="15"/>
        <end position="318"/>
    </location>
</feature>
<proteinExistence type="predicted"/>
<dbReference type="AlphaFoldDB" id="A0A6G1KB73"/>
<dbReference type="Pfam" id="PF22749">
    <property type="entry name" value="Arb2"/>
    <property type="match status" value="1"/>
</dbReference>
<dbReference type="PANTHER" id="PTHR21357:SF4">
    <property type="entry name" value="FAM172 FAMILY PROTEIN HOMOLOG CG10038"/>
    <property type="match status" value="1"/>
</dbReference>
<reference evidence="3" key="1">
    <citation type="journal article" date="2020" name="Stud. Mycol.">
        <title>101 Dothideomycetes genomes: a test case for predicting lifestyles and emergence of pathogens.</title>
        <authorList>
            <person name="Haridas S."/>
            <person name="Albert R."/>
            <person name="Binder M."/>
            <person name="Bloem J."/>
            <person name="Labutti K."/>
            <person name="Salamov A."/>
            <person name="Andreopoulos B."/>
            <person name="Baker S."/>
            <person name="Barry K."/>
            <person name="Bills G."/>
            <person name="Bluhm B."/>
            <person name="Cannon C."/>
            <person name="Castanera R."/>
            <person name="Culley D."/>
            <person name="Daum C."/>
            <person name="Ezra D."/>
            <person name="Gonzalez J."/>
            <person name="Henrissat B."/>
            <person name="Kuo A."/>
            <person name="Liang C."/>
            <person name="Lipzen A."/>
            <person name="Lutzoni F."/>
            <person name="Magnuson J."/>
            <person name="Mondo S."/>
            <person name="Nolan M."/>
            <person name="Ohm R."/>
            <person name="Pangilinan J."/>
            <person name="Park H.-J."/>
            <person name="Ramirez L."/>
            <person name="Alfaro M."/>
            <person name="Sun H."/>
            <person name="Tritt A."/>
            <person name="Yoshinaga Y."/>
            <person name="Zwiers L.-H."/>
            <person name="Turgeon B."/>
            <person name="Goodwin S."/>
            <person name="Spatafora J."/>
            <person name="Crous P."/>
            <person name="Grigoriev I."/>
        </authorList>
    </citation>
    <scope>NUCLEOTIDE SEQUENCE</scope>
    <source>
        <strain evidence="3">CBS 279.74</strain>
    </source>
</reference>
<dbReference type="PANTHER" id="PTHR21357">
    <property type="entry name" value="FAM172 FAMILY PROTEIN HOMOLOG CG10038"/>
    <property type="match status" value="1"/>
</dbReference>
<dbReference type="InterPro" id="IPR053858">
    <property type="entry name" value="Arb2_dom"/>
</dbReference>
<dbReference type="GO" id="GO:0031048">
    <property type="term" value="P:regulatory ncRNA-mediated heterochromatin formation"/>
    <property type="evidence" value="ECO:0007669"/>
    <property type="project" value="TreeGrafter"/>
</dbReference>
<evidence type="ECO:0000313" key="3">
    <source>
        <dbReference type="EMBL" id="KAF2709691.1"/>
    </source>
</evidence>
<gene>
    <name evidence="3" type="ORF">K504DRAFT_467643</name>
</gene>